<sequence>MSKKTLFDAISTAKSARRTLAYKDRETAASRQLLPLARLQKHDVQWRRGVLSGRTKGDELAALKVNLLGHLQRIIDLDAKVSKALSV</sequence>
<dbReference type="AlphaFoldDB" id="A0A2W5VBL9"/>
<protein>
    <submittedName>
        <fullName evidence="1">Uncharacterized protein</fullName>
    </submittedName>
</protein>
<proteinExistence type="predicted"/>
<organism evidence="1 2">
    <name type="scientific">Caulobacter segnis</name>
    <dbReference type="NCBI Taxonomy" id="88688"/>
    <lineage>
        <taxon>Bacteria</taxon>
        <taxon>Pseudomonadati</taxon>
        <taxon>Pseudomonadota</taxon>
        <taxon>Alphaproteobacteria</taxon>
        <taxon>Caulobacterales</taxon>
        <taxon>Caulobacteraceae</taxon>
        <taxon>Caulobacter</taxon>
    </lineage>
</organism>
<dbReference type="RefSeq" id="WP_304273876.1">
    <property type="nucleotide sequence ID" value="NZ_QFQZ01000005.1"/>
</dbReference>
<dbReference type="Proteomes" id="UP000249393">
    <property type="component" value="Unassembled WGS sequence"/>
</dbReference>
<accession>A0A2W5VBL9</accession>
<gene>
    <name evidence="1" type="ORF">DI526_02950</name>
</gene>
<evidence type="ECO:0000313" key="2">
    <source>
        <dbReference type="Proteomes" id="UP000249393"/>
    </source>
</evidence>
<dbReference type="EMBL" id="QFQZ01000005">
    <property type="protein sequence ID" value="PZR36672.1"/>
    <property type="molecule type" value="Genomic_DNA"/>
</dbReference>
<comment type="caution">
    <text evidence="1">The sequence shown here is derived from an EMBL/GenBank/DDBJ whole genome shotgun (WGS) entry which is preliminary data.</text>
</comment>
<reference evidence="1 2" key="1">
    <citation type="submission" date="2017-08" db="EMBL/GenBank/DDBJ databases">
        <title>Infants hospitalized years apart are colonized by the same room-sourced microbial strains.</title>
        <authorList>
            <person name="Brooks B."/>
            <person name="Olm M.R."/>
            <person name="Firek B.A."/>
            <person name="Baker R."/>
            <person name="Thomas B.C."/>
            <person name="Morowitz M.J."/>
            <person name="Banfield J.F."/>
        </authorList>
    </citation>
    <scope>NUCLEOTIDE SEQUENCE [LARGE SCALE GENOMIC DNA]</scope>
    <source>
        <strain evidence="1">S2_003_000_R2_4</strain>
    </source>
</reference>
<name>A0A2W5VBL9_9CAUL</name>
<evidence type="ECO:0000313" key="1">
    <source>
        <dbReference type="EMBL" id="PZR36672.1"/>
    </source>
</evidence>